<protein>
    <submittedName>
        <fullName evidence="1">Uncharacterized protein</fullName>
    </submittedName>
</protein>
<keyword evidence="2" id="KW-1185">Reference proteome</keyword>
<evidence type="ECO:0000313" key="1">
    <source>
        <dbReference type="EMBL" id="MBD8033504.1"/>
    </source>
</evidence>
<dbReference type="EMBL" id="JACSPW010000009">
    <property type="protein sequence ID" value="MBD8033504.1"/>
    <property type="molecule type" value="Genomic_DNA"/>
</dbReference>
<comment type="caution">
    <text evidence="1">The sequence shown here is derived from an EMBL/GenBank/DDBJ whole genome shotgun (WGS) entry which is preliminary data.</text>
</comment>
<dbReference type="RefSeq" id="WP_191704064.1">
    <property type="nucleotide sequence ID" value="NZ_JACSPW010000009.1"/>
</dbReference>
<dbReference type="Proteomes" id="UP000600565">
    <property type="component" value="Unassembled WGS sequence"/>
</dbReference>
<reference evidence="1 2" key="1">
    <citation type="submission" date="2020-08" db="EMBL/GenBank/DDBJ databases">
        <title>A Genomic Blueprint of the Chicken Gut Microbiome.</title>
        <authorList>
            <person name="Gilroy R."/>
            <person name="Ravi A."/>
            <person name="Getino M."/>
            <person name="Pursley I."/>
            <person name="Horton D.L."/>
            <person name="Alikhan N.-F."/>
            <person name="Baker D."/>
            <person name="Gharbi K."/>
            <person name="Hall N."/>
            <person name="Watson M."/>
            <person name="Adriaenssens E.M."/>
            <person name="Foster-Nyarko E."/>
            <person name="Jarju S."/>
            <person name="Secka A."/>
            <person name="Antonio M."/>
            <person name="Oren A."/>
            <person name="Chaudhuri R."/>
            <person name="La Ragione R.M."/>
            <person name="Hildebrand F."/>
            <person name="Pallen M.J."/>
        </authorList>
    </citation>
    <scope>NUCLEOTIDE SEQUENCE [LARGE SCALE GENOMIC DNA]</scope>
    <source>
        <strain evidence="1 2">Sa1YVA6</strain>
    </source>
</reference>
<name>A0ABR8XNN1_9BACL</name>
<gene>
    <name evidence="1" type="ORF">H9632_10515</name>
</gene>
<proteinExistence type="predicted"/>
<evidence type="ECO:0000313" key="2">
    <source>
        <dbReference type="Proteomes" id="UP000600565"/>
    </source>
</evidence>
<accession>A0ABR8XNN1</accession>
<organism evidence="1 2">
    <name type="scientific">Solibacillus merdavium</name>
    <dbReference type="NCBI Taxonomy" id="2762218"/>
    <lineage>
        <taxon>Bacteria</taxon>
        <taxon>Bacillati</taxon>
        <taxon>Bacillota</taxon>
        <taxon>Bacilli</taxon>
        <taxon>Bacillales</taxon>
        <taxon>Caryophanaceae</taxon>
        <taxon>Solibacillus</taxon>
    </lineage>
</organism>
<sequence>MFKTLVSLILCLFLVFIYFDEKSSVLPVFQLTETPAIITKGQFGKSVIIELSYSHKGMEEWVTNLKEPYPLILADSDWLLRSPDLVKILREKNIRVGLLGSMSDEYVDESLLKKQLAIYEKTFYKKPLWFATADYKVDNAMQTALHELGINIIAPTETFPIVESKIPEGSFVSIPLHREEKVSFDAINQFINEHIFVSIEQNIFGYEISTKRFP</sequence>